<proteinExistence type="inferred from homology"/>
<evidence type="ECO:0000256" key="2">
    <source>
        <dbReference type="ARBA" id="ARBA00010631"/>
    </source>
</evidence>
<feature type="transmembrane region" description="Helical" evidence="6">
    <location>
        <begin position="39"/>
        <end position="61"/>
    </location>
</feature>
<evidence type="ECO:0000256" key="3">
    <source>
        <dbReference type="ARBA" id="ARBA00022692"/>
    </source>
</evidence>
<evidence type="ECO:0000256" key="5">
    <source>
        <dbReference type="ARBA" id="ARBA00023136"/>
    </source>
</evidence>
<name>A0A3B1CBS3_9ZZZZ</name>
<dbReference type="EMBL" id="UOGD01000215">
    <property type="protein sequence ID" value="VAX22133.1"/>
    <property type="molecule type" value="Genomic_DNA"/>
</dbReference>
<dbReference type="PANTHER" id="PTHR31040:SF1">
    <property type="entry name" value="NURIM"/>
    <property type="match status" value="1"/>
</dbReference>
<reference evidence="7" key="1">
    <citation type="submission" date="2018-06" db="EMBL/GenBank/DDBJ databases">
        <authorList>
            <person name="Zhirakovskaya E."/>
        </authorList>
    </citation>
    <scope>NUCLEOTIDE SEQUENCE</scope>
</reference>
<keyword evidence="5 6" id="KW-0472">Membrane</keyword>
<comment type="similarity">
    <text evidence="2">Belongs to the nurim family.</text>
</comment>
<protein>
    <submittedName>
        <fullName evidence="7">Uncharacterized protein</fullName>
    </submittedName>
</protein>
<keyword evidence="3 6" id="KW-0812">Transmembrane</keyword>
<evidence type="ECO:0000313" key="7">
    <source>
        <dbReference type="EMBL" id="VAX22133.1"/>
    </source>
</evidence>
<dbReference type="AlphaFoldDB" id="A0A3B1CBS3"/>
<sequence>MLIDIIIITFLFSLFGISHSILASSKIKQLLVEKLGDKIAFYRLFFNLSSILILLFVYRVSPKPSETVYDLEFPFDIVIFILQIFSIIGFFWAASKINVMEFIGISQIKRYMENNYDKNELDEKMEFKIEGPFKYTRHPIYLFSTLFLALRPTMDIFYFIFFLNILLYFYIGSFFEERKLVEVFGHKYIDYQKAVPRFFPIKFKRRI</sequence>
<feature type="transmembrane region" description="Helical" evidence="6">
    <location>
        <begin position="156"/>
        <end position="175"/>
    </location>
</feature>
<accession>A0A3B1CBS3</accession>
<evidence type="ECO:0000256" key="4">
    <source>
        <dbReference type="ARBA" id="ARBA00022989"/>
    </source>
</evidence>
<dbReference type="Gene3D" id="1.20.120.1630">
    <property type="match status" value="1"/>
</dbReference>
<dbReference type="GO" id="GO:0031965">
    <property type="term" value="C:nuclear membrane"/>
    <property type="evidence" value="ECO:0007669"/>
    <property type="project" value="TreeGrafter"/>
</dbReference>
<gene>
    <name evidence="7" type="ORF">MNBD_IGNAVI01-1598</name>
</gene>
<dbReference type="PANTHER" id="PTHR31040">
    <property type="entry name" value="NURIM"/>
    <property type="match status" value="1"/>
</dbReference>
<organism evidence="7">
    <name type="scientific">hydrothermal vent metagenome</name>
    <dbReference type="NCBI Taxonomy" id="652676"/>
    <lineage>
        <taxon>unclassified sequences</taxon>
        <taxon>metagenomes</taxon>
        <taxon>ecological metagenomes</taxon>
    </lineage>
</organism>
<comment type="subcellular location">
    <subcellularLocation>
        <location evidence="1">Membrane</location>
        <topology evidence="1">Multi-pass membrane protein</topology>
    </subcellularLocation>
</comment>
<feature type="transmembrane region" description="Helical" evidence="6">
    <location>
        <begin position="73"/>
        <end position="94"/>
    </location>
</feature>
<keyword evidence="4 6" id="KW-1133">Transmembrane helix</keyword>
<evidence type="ECO:0000256" key="6">
    <source>
        <dbReference type="SAM" id="Phobius"/>
    </source>
</evidence>
<evidence type="ECO:0000256" key="1">
    <source>
        <dbReference type="ARBA" id="ARBA00004141"/>
    </source>
</evidence>
<dbReference type="InterPro" id="IPR033580">
    <property type="entry name" value="Nurim-like"/>
</dbReference>